<dbReference type="PRINTS" id="PR00237">
    <property type="entry name" value="GPCRRHODOPSN"/>
</dbReference>
<evidence type="ECO:0000259" key="11">
    <source>
        <dbReference type="PROSITE" id="PS50262"/>
    </source>
</evidence>
<sequence length="427" mass="48497">MDIGGNHYQFYLIVRSALIDRSMAPPAGLESEVCFVVVIPGQKISFIAFRRNITPPAAAAMAQIYVELYGEICTSLDYNYITQDYYASTDYNNQIPEICDVSNIHDFSRGFQPYVQSLVFLVGISGNSLVLLTYVFAKKIKSMTDIYLINLAMADLLLLLTLPFLSASAVKGWVFGNEMCKVVQGVYAINFFSGFLFLTSISVDRYIAIVRAVEALTMRQKSIYKSKWITLSLWLISFLLSLPEFFFSQSKLHDGFYICKMIFPEDITRTVKSMCNFFQIFLGFVIPFFVMIVCYSIITRTLLTGRSFKKHKALKVIISVVVVFVIFQLPYTLVIFMETTDFLGSHQMSCDVRKSKDIAIIITSNLAFTRCCLNPIIYAFVGVNFRKDIFLLLKNFGCISRATYARYCGSIRDSRTSVMMDTSSFTL</sequence>
<accession>A0ABN9L9X0</accession>
<evidence type="ECO:0000256" key="6">
    <source>
        <dbReference type="ARBA" id="ARBA00023136"/>
    </source>
</evidence>
<evidence type="ECO:0000256" key="3">
    <source>
        <dbReference type="ARBA" id="ARBA00022692"/>
    </source>
</evidence>
<name>A0ABN9L9X0_9NEOB</name>
<keyword evidence="8 9" id="KW-0807">Transducer</keyword>
<evidence type="ECO:0000313" key="13">
    <source>
        <dbReference type="Proteomes" id="UP001176940"/>
    </source>
</evidence>
<dbReference type="InterPro" id="IPR017452">
    <property type="entry name" value="GPCR_Rhodpsn_7TM"/>
</dbReference>
<feature type="transmembrane region" description="Helical" evidence="10">
    <location>
        <begin position="316"/>
        <end position="338"/>
    </location>
</feature>
<evidence type="ECO:0000256" key="4">
    <source>
        <dbReference type="ARBA" id="ARBA00022989"/>
    </source>
</evidence>
<dbReference type="PRINTS" id="PR01557">
    <property type="entry name" value="CHEMOKINER10"/>
</dbReference>
<dbReference type="Gene3D" id="1.20.1070.10">
    <property type="entry name" value="Rhodopsin 7-helix transmembrane proteins"/>
    <property type="match status" value="1"/>
</dbReference>
<protein>
    <recommendedName>
        <fullName evidence="11">G-protein coupled receptors family 1 profile domain-containing protein</fullName>
    </recommendedName>
</protein>
<evidence type="ECO:0000256" key="2">
    <source>
        <dbReference type="ARBA" id="ARBA00022475"/>
    </source>
</evidence>
<dbReference type="Pfam" id="PF00001">
    <property type="entry name" value="7tm_1"/>
    <property type="match status" value="1"/>
</dbReference>
<keyword evidence="7 9" id="KW-0675">Receptor</keyword>
<reference evidence="12" key="1">
    <citation type="submission" date="2023-07" db="EMBL/GenBank/DDBJ databases">
        <authorList>
            <person name="Stuckert A."/>
        </authorList>
    </citation>
    <scope>NUCLEOTIDE SEQUENCE</scope>
</reference>
<dbReference type="PANTHER" id="PTHR10489:SF735">
    <property type="entry name" value="C-C CHEMOKINE RECEPTOR TYPE 10"/>
    <property type="match status" value="1"/>
</dbReference>
<evidence type="ECO:0000256" key="8">
    <source>
        <dbReference type="ARBA" id="ARBA00023224"/>
    </source>
</evidence>
<evidence type="ECO:0000313" key="12">
    <source>
        <dbReference type="EMBL" id="CAJ0936793.1"/>
    </source>
</evidence>
<keyword evidence="13" id="KW-1185">Reference proteome</keyword>
<dbReference type="InterPro" id="IPR005382">
    <property type="entry name" value="Chemokine_CCR10"/>
</dbReference>
<dbReference type="PRINTS" id="PR00657">
    <property type="entry name" value="CCCHEMOKINER"/>
</dbReference>
<dbReference type="PROSITE" id="PS50262">
    <property type="entry name" value="G_PROTEIN_RECEP_F1_2"/>
    <property type="match status" value="1"/>
</dbReference>
<feature type="transmembrane region" description="Helical" evidence="10">
    <location>
        <begin position="277"/>
        <end position="295"/>
    </location>
</feature>
<dbReference type="SUPFAM" id="SSF81321">
    <property type="entry name" value="Family A G protein-coupled receptor-like"/>
    <property type="match status" value="1"/>
</dbReference>
<dbReference type="PANTHER" id="PTHR10489">
    <property type="entry name" value="CELL ADHESION MOLECULE"/>
    <property type="match status" value="1"/>
</dbReference>
<comment type="similarity">
    <text evidence="9">Belongs to the G-protein coupled receptor 1 family.</text>
</comment>
<comment type="caution">
    <text evidence="12">The sequence shown here is derived from an EMBL/GenBank/DDBJ whole genome shotgun (WGS) entry which is preliminary data.</text>
</comment>
<feature type="transmembrane region" description="Helical" evidence="10">
    <location>
        <begin position="114"/>
        <end position="135"/>
    </location>
</feature>
<keyword evidence="2" id="KW-1003">Cell membrane</keyword>
<feature type="transmembrane region" description="Helical" evidence="10">
    <location>
        <begin position="228"/>
        <end position="247"/>
    </location>
</feature>
<comment type="subcellular location">
    <subcellularLocation>
        <location evidence="1">Cell membrane</location>
        <topology evidence="1">Multi-pass membrane protein</topology>
    </subcellularLocation>
</comment>
<evidence type="ECO:0000256" key="5">
    <source>
        <dbReference type="ARBA" id="ARBA00023040"/>
    </source>
</evidence>
<evidence type="ECO:0000256" key="7">
    <source>
        <dbReference type="ARBA" id="ARBA00023170"/>
    </source>
</evidence>
<dbReference type="InterPro" id="IPR000355">
    <property type="entry name" value="Chemokine_rcpt"/>
</dbReference>
<organism evidence="12 13">
    <name type="scientific">Ranitomeya imitator</name>
    <name type="common">mimic poison frog</name>
    <dbReference type="NCBI Taxonomy" id="111125"/>
    <lineage>
        <taxon>Eukaryota</taxon>
        <taxon>Metazoa</taxon>
        <taxon>Chordata</taxon>
        <taxon>Craniata</taxon>
        <taxon>Vertebrata</taxon>
        <taxon>Euteleostomi</taxon>
        <taxon>Amphibia</taxon>
        <taxon>Batrachia</taxon>
        <taxon>Anura</taxon>
        <taxon>Neobatrachia</taxon>
        <taxon>Hyloidea</taxon>
        <taxon>Dendrobatidae</taxon>
        <taxon>Dendrobatinae</taxon>
        <taxon>Ranitomeya</taxon>
    </lineage>
</organism>
<feature type="transmembrane region" description="Helical" evidence="10">
    <location>
        <begin position="185"/>
        <end position="207"/>
    </location>
</feature>
<dbReference type="CDD" id="cd15177">
    <property type="entry name" value="7tmA_CCR10"/>
    <property type="match status" value="1"/>
</dbReference>
<dbReference type="EMBL" id="CAUEEQ010012912">
    <property type="protein sequence ID" value="CAJ0936793.1"/>
    <property type="molecule type" value="Genomic_DNA"/>
</dbReference>
<keyword evidence="5 9" id="KW-0297">G-protein coupled receptor</keyword>
<feature type="transmembrane region" description="Helical" evidence="10">
    <location>
        <begin position="358"/>
        <end position="381"/>
    </location>
</feature>
<evidence type="ECO:0000256" key="9">
    <source>
        <dbReference type="RuleBase" id="RU000688"/>
    </source>
</evidence>
<feature type="transmembrane region" description="Helical" evidence="10">
    <location>
        <begin position="147"/>
        <end position="165"/>
    </location>
</feature>
<keyword evidence="6 10" id="KW-0472">Membrane</keyword>
<keyword evidence="4 10" id="KW-1133">Transmembrane helix</keyword>
<evidence type="ECO:0000256" key="1">
    <source>
        <dbReference type="ARBA" id="ARBA00004651"/>
    </source>
</evidence>
<dbReference type="PROSITE" id="PS00237">
    <property type="entry name" value="G_PROTEIN_RECEP_F1_1"/>
    <property type="match status" value="1"/>
</dbReference>
<proteinExistence type="inferred from homology"/>
<keyword evidence="3 9" id="KW-0812">Transmembrane</keyword>
<dbReference type="InterPro" id="IPR000276">
    <property type="entry name" value="GPCR_Rhodpsn"/>
</dbReference>
<gene>
    <name evidence="12" type="ORF">RIMI_LOCUS6974716</name>
</gene>
<evidence type="ECO:0000256" key="10">
    <source>
        <dbReference type="SAM" id="Phobius"/>
    </source>
</evidence>
<dbReference type="Proteomes" id="UP001176940">
    <property type="component" value="Unassembled WGS sequence"/>
</dbReference>
<dbReference type="InterPro" id="IPR050119">
    <property type="entry name" value="CCR1-9-like"/>
</dbReference>
<feature type="domain" description="G-protein coupled receptors family 1 profile" evidence="11">
    <location>
        <begin position="126"/>
        <end position="378"/>
    </location>
</feature>